<dbReference type="EMBL" id="RJQC01000001">
    <property type="protein sequence ID" value="RNM31011.1"/>
    <property type="molecule type" value="Genomic_DNA"/>
</dbReference>
<dbReference type="InterPro" id="IPR002563">
    <property type="entry name" value="Flavin_Rdtase-like_dom"/>
</dbReference>
<protein>
    <submittedName>
        <fullName evidence="3">Flavin reductase family protein</fullName>
    </submittedName>
</protein>
<feature type="domain" description="Flavin reductase like" evidence="2">
    <location>
        <begin position="23"/>
        <end position="134"/>
    </location>
</feature>
<comment type="similarity">
    <text evidence="1">Belongs to the flavoredoxin family.</text>
</comment>
<dbReference type="RefSeq" id="WP_128519192.1">
    <property type="nucleotide sequence ID" value="NZ_CAUWBR010000016.1"/>
</dbReference>
<organism evidence="3 4">
    <name type="scientific">Absicoccus porci</name>
    <dbReference type="NCBI Taxonomy" id="2486576"/>
    <lineage>
        <taxon>Bacteria</taxon>
        <taxon>Bacillati</taxon>
        <taxon>Bacillota</taxon>
        <taxon>Erysipelotrichia</taxon>
        <taxon>Erysipelotrichales</taxon>
        <taxon>Erysipelotrichaceae</taxon>
        <taxon>Absicoccus</taxon>
    </lineage>
</organism>
<comment type="caution">
    <text evidence="3">The sequence shown here is derived from an EMBL/GenBank/DDBJ whole genome shotgun (WGS) entry which is preliminary data.</text>
</comment>
<dbReference type="GO" id="GO:0010181">
    <property type="term" value="F:FMN binding"/>
    <property type="evidence" value="ECO:0007669"/>
    <property type="project" value="InterPro"/>
</dbReference>
<reference evidence="3 4" key="1">
    <citation type="submission" date="2018-11" db="EMBL/GenBank/DDBJ databases">
        <title>Clostridium sp. nov., a member of the family Erysipelotrichaceae isolated from pig faeces.</title>
        <authorList>
            <person name="Chang Y.-H."/>
        </authorList>
    </citation>
    <scope>NUCLEOTIDE SEQUENCE [LARGE SCALE GENOMIC DNA]</scope>
    <source>
        <strain evidence="3 4">YH-panp20</strain>
    </source>
</reference>
<evidence type="ECO:0000313" key="4">
    <source>
        <dbReference type="Proteomes" id="UP000276568"/>
    </source>
</evidence>
<gene>
    <name evidence="3" type="ORF">EDX97_00080</name>
</gene>
<sequence>MIKKTVNVSEYAQNIVEALPKGILLTTKDQKVNTMVIGWGQLGVNWALPIFTCFIREHRFTREQLDATGEFTLSIPLNGANPTITKICGAQSGRDIDKIEAAHLHLVDGEEVNVPAIVEYPLTLECKVVQKQAIDLGALDESLQKWYPQDVDSYATGSNKDTHIAYSAEIVHAYIIES</sequence>
<dbReference type="InterPro" id="IPR012349">
    <property type="entry name" value="Split_barrel_FMN-bd"/>
</dbReference>
<dbReference type="Pfam" id="PF01613">
    <property type="entry name" value="Flavin_Reduct"/>
    <property type="match status" value="1"/>
</dbReference>
<evidence type="ECO:0000259" key="2">
    <source>
        <dbReference type="Pfam" id="PF01613"/>
    </source>
</evidence>
<proteinExistence type="inferred from homology"/>
<dbReference type="SUPFAM" id="SSF50475">
    <property type="entry name" value="FMN-binding split barrel"/>
    <property type="match status" value="1"/>
</dbReference>
<dbReference type="PANTHER" id="PTHR43567:SF5">
    <property type="entry name" value="HYPOTHETICAL CYTOSOLIC PROTEIN"/>
    <property type="match status" value="1"/>
</dbReference>
<evidence type="ECO:0000256" key="1">
    <source>
        <dbReference type="ARBA" id="ARBA00038054"/>
    </source>
</evidence>
<dbReference type="Gene3D" id="2.30.110.10">
    <property type="entry name" value="Electron Transport, Fmn-binding Protein, Chain A"/>
    <property type="match status" value="1"/>
</dbReference>
<name>A0A3N0I1V1_9FIRM</name>
<accession>A0A3N0I1V1</accession>
<dbReference type="InterPro" id="IPR052174">
    <property type="entry name" value="Flavoredoxin"/>
</dbReference>
<dbReference type="AlphaFoldDB" id="A0A3N0I1V1"/>
<dbReference type="Proteomes" id="UP000276568">
    <property type="component" value="Unassembled WGS sequence"/>
</dbReference>
<dbReference type="PANTHER" id="PTHR43567">
    <property type="entry name" value="FLAVOREDOXIN-RELATED-RELATED"/>
    <property type="match status" value="1"/>
</dbReference>
<dbReference type="OrthoDB" id="9791490at2"/>
<keyword evidence="4" id="KW-1185">Reference proteome</keyword>
<dbReference type="GO" id="GO:0016646">
    <property type="term" value="F:oxidoreductase activity, acting on the CH-NH group of donors, NAD or NADP as acceptor"/>
    <property type="evidence" value="ECO:0007669"/>
    <property type="project" value="UniProtKB-ARBA"/>
</dbReference>
<evidence type="ECO:0000313" key="3">
    <source>
        <dbReference type="EMBL" id="RNM31011.1"/>
    </source>
</evidence>